<evidence type="ECO:0000256" key="3">
    <source>
        <dbReference type="ARBA" id="ARBA00022801"/>
    </source>
</evidence>
<evidence type="ECO:0000256" key="2">
    <source>
        <dbReference type="ARBA" id="ARBA00022723"/>
    </source>
</evidence>
<feature type="signal peptide" evidence="6">
    <location>
        <begin position="1"/>
        <end position="20"/>
    </location>
</feature>
<dbReference type="Pfam" id="PF14707">
    <property type="entry name" value="Sulfatase_C"/>
    <property type="match status" value="1"/>
</dbReference>
<dbReference type="InterPro" id="IPR017850">
    <property type="entry name" value="Alkaline_phosphatase_core_sf"/>
</dbReference>
<comment type="similarity">
    <text evidence="1">Belongs to the sulfatase family.</text>
</comment>
<name>A0ABS5C0M4_9BACT</name>
<keyword evidence="3" id="KW-0378">Hydrolase</keyword>
<dbReference type="CDD" id="cd16026">
    <property type="entry name" value="GALNS_like"/>
    <property type="match status" value="1"/>
</dbReference>
<dbReference type="InterPro" id="IPR050738">
    <property type="entry name" value="Sulfatase"/>
</dbReference>
<comment type="caution">
    <text evidence="9">The sequence shown here is derived from an EMBL/GenBank/DDBJ whole genome shotgun (WGS) entry which is preliminary data.</text>
</comment>
<protein>
    <submittedName>
        <fullName evidence="9">Sulfatase-like hydrolase/transferase</fullName>
    </submittedName>
</protein>
<proteinExistence type="inferred from homology"/>
<keyword evidence="6" id="KW-0732">Signal</keyword>
<sequence length="976" mass="106122">MKHTLPTLAALFLFTAPLHAADAPNVVLIFTDDQGYGDLGCFGAKDFATPSIDKIAKQGVKFTDFHVSQPVCSASRASILTGCYANRIGIHGALGPNARHGIHANETTLAEVCKSKGYATGIVGKWHLGHHPQFLPTKNGFDSYFGLPYSNDMWPEHPEAKKGTYPPLPLIENEKIVDPNVTAAIQSQLTQRYTKHALDFIAAHKAEPFFLYVAHSMPHVPLFASEAFRGKSKQGLYGDVIQEIDWSVGQILSALDEHKLADNTLVIFTCDNGPWLSYGNHAGAAGQLREGKGTVWEGGVRVPFVARWPAKILAGSVCREPAMTIDVLPTVAKIIGADLPKTKIDGKDIGALLRGEPNAKSPQEVYFHYYNANELQAVRSGKWKLILPHTYRTMAGQPQGKDGTPGKYKQVKIEVPELYDLDADVGESKNVADANPDVVKRLLAFAESAREDLGDSLTKRVGKNTREPGRVPEEKKPNPQRQPNPPTPFASVLAGPVSGASRGPAAKEGGTEPNTADVKQSVAVLSPSPLRGGVGEGLQAQPTPPSPLPKGKGEPARDVAVLKAAPVFDGSFSPFPSRRGLQGEPGGGSPSQEARGDGGIGSSDKPEFTSELVFPLHKQHNHAPGIVECPNGDLLVSWYRGSGERSADDVAVYGARKKTKATEWGAAFLMVDTPGFPDCNTTMWVDKDDKLWLFWPVIIANSWESCITQYRVSSDFQKDGTPKWTWQDTILLKPKNFEEVMLREFGTWKKQISDATKLPVSLGDDVVKKRVGDKLLSRLGWQPRCKPIQLASGRILLPLYSDTYSAGLMAISDDGGKTWTASQPIAGFGNIQPAVLERKDGTLIAYMRENGVFKKIRVAESKDKGESWGTVTSSELPNPGSGLDAVRLASGNWALIYNDTTRGRSSLAVSLSDDEGKTWKWTRHLEKHDTGSYHYPAIIQAKDGGIHAVYSYFVADGKSMKHARFTEAWVKEGDAK</sequence>
<evidence type="ECO:0000256" key="1">
    <source>
        <dbReference type="ARBA" id="ARBA00008779"/>
    </source>
</evidence>
<dbReference type="InterPro" id="IPR024607">
    <property type="entry name" value="Sulfatase_CS"/>
</dbReference>
<dbReference type="PANTHER" id="PTHR42693">
    <property type="entry name" value="ARYLSULFATASE FAMILY MEMBER"/>
    <property type="match status" value="1"/>
</dbReference>
<dbReference type="RefSeq" id="WP_210659497.1">
    <property type="nucleotide sequence ID" value="NZ_JAGKQQ010000001.1"/>
</dbReference>
<dbReference type="InterPro" id="IPR036278">
    <property type="entry name" value="Sialidase_sf"/>
</dbReference>
<reference evidence="9 10" key="1">
    <citation type="submission" date="2021-04" db="EMBL/GenBank/DDBJ databases">
        <authorList>
            <person name="Ivanova A."/>
        </authorList>
    </citation>
    <scope>NUCLEOTIDE SEQUENCE [LARGE SCALE GENOMIC DNA]</scope>
    <source>
        <strain evidence="9 10">G18</strain>
    </source>
</reference>
<evidence type="ECO:0000256" key="6">
    <source>
        <dbReference type="SAM" id="SignalP"/>
    </source>
</evidence>
<evidence type="ECO:0000259" key="8">
    <source>
        <dbReference type="Pfam" id="PF13088"/>
    </source>
</evidence>
<feature type="region of interest" description="Disordered" evidence="5">
    <location>
        <begin position="571"/>
        <end position="605"/>
    </location>
</feature>
<dbReference type="EMBL" id="JAGKQQ010000001">
    <property type="protein sequence ID" value="MBP3959015.1"/>
    <property type="molecule type" value="Genomic_DNA"/>
</dbReference>
<dbReference type="Gene3D" id="3.30.1120.10">
    <property type="match status" value="1"/>
</dbReference>
<evidence type="ECO:0000256" key="4">
    <source>
        <dbReference type="ARBA" id="ARBA00022837"/>
    </source>
</evidence>
<keyword evidence="2" id="KW-0479">Metal-binding</keyword>
<evidence type="ECO:0000313" key="10">
    <source>
        <dbReference type="Proteomes" id="UP000676565"/>
    </source>
</evidence>
<evidence type="ECO:0000256" key="5">
    <source>
        <dbReference type="SAM" id="MobiDB-lite"/>
    </source>
</evidence>
<dbReference type="Gene3D" id="2.120.10.10">
    <property type="match status" value="1"/>
</dbReference>
<dbReference type="SUPFAM" id="SSF53649">
    <property type="entry name" value="Alkaline phosphatase-like"/>
    <property type="match status" value="1"/>
</dbReference>
<feature type="chain" id="PRO_5045913950" evidence="6">
    <location>
        <begin position="21"/>
        <end position="976"/>
    </location>
</feature>
<dbReference type="Pfam" id="PF00884">
    <property type="entry name" value="Sulfatase"/>
    <property type="match status" value="1"/>
</dbReference>
<dbReference type="InterPro" id="IPR011040">
    <property type="entry name" value="Sialidase"/>
</dbReference>
<dbReference type="Gene3D" id="3.40.720.10">
    <property type="entry name" value="Alkaline Phosphatase, subunit A"/>
    <property type="match status" value="1"/>
</dbReference>
<dbReference type="Proteomes" id="UP000676565">
    <property type="component" value="Unassembled WGS sequence"/>
</dbReference>
<feature type="compositionally biased region" description="Basic and acidic residues" evidence="5">
    <location>
        <begin position="464"/>
        <end position="477"/>
    </location>
</feature>
<dbReference type="InterPro" id="IPR000917">
    <property type="entry name" value="Sulfatase_N"/>
</dbReference>
<dbReference type="PROSITE" id="PS00149">
    <property type="entry name" value="SULFATASE_2"/>
    <property type="match status" value="1"/>
</dbReference>
<accession>A0ABS5C0M4</accession>
<keyword evidence="4" id="KW-0106">Calcium</keyword>
<feature type="domain" description="Sulfatase N-terminal" evidence="7">
    <location>
        <begin position="24"/>
        <end position="336"/>
    </location>
</feature>
<evidence type="ECO:0000259" key="7">
    <source>
        <dbReference type="Pfam" id="PF00884"/>
    </source>
</evidence>
<organism evidence="9 10">
    <name type="scientific">Gemmata palustris</name>
    <dbReference type="NCBI Taxonomy" id="2822762"/>
    <lineage>
        <taxon>Bacteria</taxon>
        <taxon>Pseudomonadati</taxon>
        <taxon>Planctomycetota</taxon>
        <taxon>Planctomycetia</taxon>
        <taxon>Gemmatales</taxon>
        <taxon>Gemmataceae</taxon>
        <taxon>Gemmata</taxon>
    </lineage>
</organism>
<dbReference type="Pfam" id="PF13088">
    <property type="entry name" value="BNR_2"/>
    <property type="match status" value="1"/>
</dbReference>
<dbReference type="PANTHER" id="PTHR42693:SF53">
    <property type="entry name" value="ENDO-4-O-SULFATASE"/>
    <property type="match status" value="1"/>
</dbReference>
<dbReference type="CDD" id="cd15482">
    <property type="entry name" value="Sialidase_non-viral"/>
    <property type="match status" value="1"/>
</dbReference>
<evidence type="ECO:0000313" key="9">
    <source>
        <dbReference type="EMBL" id="MBP3959015.1"/>
    </source>
</evidence>
<keyword evidence="10" id="KW-1185">Reference proteome</keyword>
<feature type="domain" description="Sialidase" evidence="8">
    <location>
        <begin position="784"/>
        <end position="947"/>
    </location>
</feature>
<feature type="region of interest" description="Disordered" evidence="5">
    <location>
        <begin position="455"/>
        <end position="556"/>
    </location>
</feature>
<gene>
    <name evidence="9" type="ORF">J8F10_27545</name>
</gene>
<dbReference type="SUPFAM" id="SSF50939">
    <property type="entry name" value="Sialidases"/>
    <property type="match status" value="1"/>
</dbReference>